<keyword evidence="9" id="KW-1185">Reference proteome</keyword>
<evidence type="ECO:0000256" key="4">
    <source>
        <dbReference type="ARBA" id="ARBA00023002"/>
    </source>
</evidence>
<reference evidence="8 9" key="1">
    <citation type="submission" date="2024-07" db="EMBL/GenBank/DDBJ databases">
        <title>Section-level genome sequencing and comparative genomics of Aspergillus sections Usti and Cavernicolus.</title>
        <authorList>
            <consortium name="Lawrence Berkeley National Laboratory"/>
            <person name="Nybo J.L."/>
            <person name="Vesth T.C."/>
            <person name="Theobald S."/>
            <person name="Frisvad J.C."/>
            <person name="Larsen T.O."/>
            <person name="Kjaerboelling I."/>
            <person name="Rothschild-Mancinelli K."/>
            <person name="Lyhne E.K."/>
            <person name="Kogle M.E."/>
            <person name="Barry K."/>
            <person name="Clum A."/>
            <person name="Na H."/>
            <person name="Ledsgaard L."/>
            <person name="Lin J."/>
            <person name="Lipzen A."/>
            <person name="Kuo A."/>
            <person name="Riley R."/>
            <person name="Mondo S."/>
            <person name="Labutti K."/>
            <person name="Haridas S."/>
            <person name="Pangalinan J."/>
            <person name="Salamov A.A."/>
            <person name="Simmons B.A."/>
            <person name="Magnuson J.K."/>
            <person name="Chen J."/>
            <person name="Drula E."/>
            <person name="Henrissat B."/>
            <person name="Wiebenga A."/>
            <person name="Lubbers R.J."/>
            <person name="Gomes A.C."/>
            <person name="Macurrencykelacurrency M.R."/>
            <person name="Stajich J."/>
            <person name="Grigoriev I.V."/>
            <person name="Mortensen U.H."/>
            <person name="De Vries R.P."/>
            <person name="Baker S.E."/>
            <person name="Andersen M.R."/>
        </authorList>
    </citation>
    <scope>NUCLEOTIDE SEQUENCE [LARGE SCALE GENOMIC DNA]</scope>
    <source>
        <strain evidence="8 9">CBS 449.75</strain>
    </source>
</reference>
<feature type="transmembrane region" description="Helical" evidence="6">
    <location>
        <begin position="22"/>
        <end position="45"/>
    </location>
</feature>
<organism evidence="8 9">
    <name type="scientific">Aspergillus lucknowensis</name>
    <dbReference type="NCBI Taxonomy" id="176173"/>
    <lineage>
        <taxon>Eukaryota</taxon>
        <taxon>Fungi</taxon>
        <taxon>Dikarya</taxon>
        <taxon>Ascomycota</taxon>
        <taxon>Pezizomycotina</taxon>
        <taxon>Eurotiomycetes</taxon>
        <taxon>Eurotiomycetidae</taxon>
        <taxon>Eurotiales</taxon>
        <taxon>Aspergillaceae</taxon>
        <taxon>Aspergillus</taxon>
        <taxon>Aspergillus subgen. Nidulantes</taxon>
    </lineage>
</organism>
<dbReference type="PANTHER" id="PTHR13789">
    <property type="entry name" value="MONOOXYGENASE"/>
    <property type="match status" value="1"/>
</dbReference>
<protein>
    <submittedName>
        <fullName evidence="8">Salicylate hydroxylase</fullName>
    </submittedName>
</protein>
<keyword evidence="3" id="KW-0274">FAD</keyword>
<proteinExistence type="inferred from homology"/>
<evidence type="ECO:0000256" key="6">
    <source>
        <dbReference type="SAM" id="Phobius"/>
    </source>
</evidence>
<dbReference type="SUPFAM" id="SSF54373">
    <property type="entry name" value="FAD-linked reductases, C-terminal domain"/>
    <property type="match status" value="1"/>
</dbReference>
<keyword evidence="6" id="KW-1133">Transmembrane helix</keyword>
<evidence type="ECO:0000259" key="7">
    <source>
        <dbReference type="Pfam" id="PF01494"/>
    </source>
</evidence>
<keyword evidence="4" id="KW-0560">Oxidoreductase</keyword>
<evidence type="ECO:0000256" key="3">
    <source>
        <dbReference type="ARBA" id="ARBA00022827"/>
    </source>
</evidence>
<dbReference type="Gene3D" id="3.50.50.60">
    <property type="entry name" value="FAD/NAD(P)-binding domain"/>
    <property type="match status" value="1"/>
</dbReference>
<dbReference type="PANTHER" id="PTHR13789:SF215">
    <property type="entry name" value="FAD-BINDING DOMAIN-CONTAINING PROTEIN-RELATED"/>
    <property type="match status" value="1"/>
</dbReference>
<feature type="domain" description="FAD-binding" evidence="7">
    <location>
        <begin position="175"/>
        <end position="380"/>
    </location>
</feature>
<gene>
    <name evidence="8" type="ORF">BJX67DRAFT_380784</name>
</gene>
<keyword evidence="5" id="KW-0503">Monooxygenase</keyword>
<dbReference type="GeneID" id="98147936"/>
<dbReference type="RefSeq" id="XP_070886829.1">
    <property type="nucleotide sequence ID" value="XM_071032864.1"/>
</dbReference>
<dbReference type="Proteomes" id="UP001610432">
    <property type="component" value="Unassembled WGS sequence"/>
</dbReference>
<dbReference type="InterPro" id="IPR050493">
    <property type="entry name" value="FAD-dep_Monooxygenase_BioMet"/>
</dbReference>
<sequence>MEGNTSIRERSAAPHFCSSPSFVLSTMNVIVVGGGIAGLSAAIGLRRAGHRVKVFERSSFLREVGAAINVCPNASRILLQWGFNTDLARLVPACRQIVAPGASLKPLVEVDCSQFPQTYGASFFFAHRVDLHSELRRLATAPGPGVPVEIALRSEVVGYDTEEGSVTLSDGSLHHADLIVAADGVHTAAIHKIIGHAVPAAPTGSAAFRFLIPTEVLREDPQIAKFLEDGVMRVLVAGDLRRLVWYPCANNTVQNFVGIHSYNPDNASEREDWDRDASVDDLLAHYHDFHPAIIAILKKATSIKRWPLLYRDPIPTWTRGRLVLIGDAAHPMLPHQGQGGAQAIEDAGALSEVFADLATPTEEEIRHRLELFEKLRLNRASAIQIFSNAGQDESWKIREQAQRYLPKGAEVPSSPGEFMKHNFGYDVLHEARVLLERGK</sequence>
<accession>A0ABR4LTI7</accession>
<evidence type="ECO:0000313" key="9">
    <source>
        <dbReference type="Proteomes" id="UP001610432"/>
    </source>
</evidence>
<dbReference type="PRINTS" id="PR00420">
    <property type="entry name" value="RNGMNOXGNASE"/>
</dbReference>
<evidence type="ECO:0000256" key="5">
    <source>
        <dbReference type="ARBA" id="ARBA00023033"/>
    </source>
</evidence>
<keyword evidence="2" id="KW-0285">Flavoprotein</keyword>
<dbReference type="SUPFAM" id="SSF51905">
    <property type="entry name" value="FAD/NAD(P)-binding domain"/>
    <property type="match status" value="1"/>
</dbReference>
<dbReference type="Pfam" id="PF01494">
    <property type="entry name" value="FAD_binding_3"/>
    <property type="match status" value="1"/>
</dbReference>
<name>A0ABR4LTI7_9EURO</name>
<dbReference type="InterPro" id="IPR002938">
    <property type="entry name" value="FAD-bd"/>
</dbReference>
<keyword evidence="6" id="KW-0812">Transmembrane</keyword>
<comment type="similarity">
    <text evidence="1">Belongs to the paxM FAD-dependent monooxygenase family.</text>
</comment>
<dbReference type="EMBL" id="JBFXLQ010000017">
    <property type="protein sequence ID" value="KAL2867850.1"/>
    <property type="molecule type" value="Genomic_DNA"/>
</dbReference>
<dbReference type="InterPro" id="IPR036188">
    <property type="entry name" value="FAD/NAD-bd_sf"/>
</dbReference>
<comment type="caution">
    <text evidence="8">The sequence shown here is derived from an EMBL/GenBank/DDBJ whole genome shotgun (WGS) entry which is preliminary data.</text>
</comment>
<evidence type="ECO:0000256" key="1">
    <source>
        <dbReference type="ARBA" id="ARBA00007992"/>
    </source>
</evidence>
<evidence type="ECO:0000256" key="2">
    <source>
        <dbReference type="ARBA" id="ARBA00022630"/>
    </source>
</evidence>
<dbReference type="Pfam" id="PF13450">
    <property type="entry name" value="NAD_binding_8"/>
    <property type="match status" value="1"/>
</dbReference>
<evidence type="ECO:0000313" key="8">
    <source>
        <dbReference type="EMBL" id="KAL2867850.1"/>
    </source>
</evidence>
<keyword evidence="6" id="KW-0472">Membrane</keyword>